<protein>
    <submittedName>
        <fullName evidence="2">Uncharacterized protein</fullName>
    </submittedName>
</protein>
<accession>A0A5R9EAH2</accession>
<gene>
    <name evidence="2" type="ORF">FEF34_24790</name>
</gene>
<name>A0A5R9EAH2_9ACTN</name>
<sequence>MSRRRARPSVPHRRVGCPTGRPRFVDELAARMAVVDRQRQSNQAHVPEPCMKCLGWHLYRARP</sequence>
<organism evidence="2 3">
    <name type="scientific">Streptomyces marianii</name>
    <dbReference type="NCBI Taxonomy" id="1817406"/>
    <lineage>
        <taxon>Bacteria</taxon>
        <taxon>Bacillati</taxon>
        <taxon>Actinomycetota</taxon>
        <taxon>Actinomycetes</taxon>
        <taxon>Kitasatosporales</taxon>
        <taxon>Streptomycetaceae</taxon>
        <taxon>Streptomyces</taxon>
    </lineage>
</organism>
<comment type="caution">
    <text evidence="2">The sequence shown here is derived from an EMBL/GenBank/DDBJ whole genome shotgun (WGS) entry which is preliminary data.</text>
</comment>
<feature type="region of interest" description="Disordered" evidence="1">
    <location>
        <begin position="1"/>
        <end position="21"/>
    </location>
</feature>
<dbReference type="RefSeq" id="WP_138055110.1">
    <property type="nucleotide sequence ID" value="NZ_VAWE01000001.1"/>
</dbReference>
<evidence type="ECO:0000313" key="3">
    <source>
        <dbReference type="Proteomes" id="UP000305921"/>
    </source>
</evidence>
<dbReference type="Proteomes" id="UP000305921">
    <property type="component" value="Unassembled WGS sequence"/>
</dbReference>
<dbReference type="EMBL" id="VAWE01000001">
    <property type="protein sequence ID" value="TLQ45782.1"/>
    <property type="molecule type" value="Genomic_DNA"/>
</dbReference>
<proteinExistence type="predicted"/>
<evidence type="ECO:0000256" key="1">
    <source>
        <dbReference type="SAM" id="MobiDB-lite"/>
    </source>
</evidence>
<evidence type="ECO:0000313" key="2">
    <source>
        <dbReference type="EMBL" id="TLQ45782.1"/>
    </source>
</evidence>
<feature type="compositionally biased region" description="Basic residues" evidence="1">
    <location>
        <begin position="1"/>
        <end position="15"/>
    </location>
</feature>
<reference evidence="2 3" key="1">
    <citation type="submission" date="2019-05" db="EMBL/GenBank/DDBJ databases">
        <title>Streptomyces marianii sp. nov., a novel marine actinomycete from southern coast of India.</title>
        <authorList>
            <person name="Iniyan A.M."/>
            <person name="Wink J."/>
            <person name="Ramprasad E."/>
            <person name="Ramana C.V."/>
            <person name="Bunk B."/>
            <person name="Sproer C."/>
            <person name="Joseph F.-J.R.S."/>
            <person name="Vincent S.G.P."/>
        </authorList>
    </citation>
    <scope>NUCLEOTIDE SEQUENCE [LARGE SCALE GENOMIC DNA]</scope>
    <source>
        <strain evidence="2 3">ICN19</strain>
    </source>
</reference>
<keyword evidence="3" id="KW-1185">Reference proteome</keyword>
<dbReference type="AlphaFoldDB" id="A0A5R9EAH2"/>